<dbReference type="Proteomes" id="UP000223968">
    <property type="component" value="Unassembled WGS sequence"/>
</dbReference>
<dbReference type="AlphaFoldDB" id="A0A2B7WRN1"/>
<organism evidence="4 5">
    <name type="scientific">Helicocarpus griseus UAMH5409</name>
    <dbReference type="NCBI Taxonomy" id="1447875"/>
    <lineage>
        <taxon>Eukaryota</taxon>
        <taxon>Fungi</taxon>
        <taxon>Dikarya</taxon>
        <taxon>Ascomycota</taxon>
        <taxon>Pezizomycotina</taxon>
        <taxon>Eurotiomycetes</taxon>
        <taxon>Eurotiomycetidae</taxon>
        <taxon>Onygenales</taxon>
        <taxon>Ajellomycetaceae</taxon>
        <taxon>Helicocarpus</taxon>
    </lineage>
</organism>
<keyword evidence="1" id="KW-0479">Metal-binding</keyword>
<evidence type="ECO:0000259" key="3">
    <source>
        <dbReference type="PROSITE" id="PS50089"/>
    </source>
</evidence>
<name>A0A2B7WRN1_9EURO</name>
<feature type="compositionally biased region" description="Polar residues" evidence="2">
    <location>
        <begin position="126"/>
        <end position="137"/>
    </location>
</feature>
<dbReference type="SUPFAM" id="SSF57850">
    <property type="entry name" value="RING/U-box"/>
    <property type="match status" value="1"/>
</dbReference>
<feature type="domain" description="RING-type" evidence="3">
    <location>
        <begin position="162"/>
        <end position="208"/>
    </location>
</feature>
<dbReference type="GO" id="GO:0008270">
    <property type="term" value="F:zinc ion binding"/>
    <property type="evidence" value="ECO:0007669"/>
    <property type="project" value="UniProtKB-KW"/>
</dbReference>
<keyword evidence="1" id="KW-0862">Zinc</keyword>
<gene>
    <name evidence="4" type="ORF">AJ79_08578</name>
</gene>
<evidence type="ECO:0000313" key="4">
    <source>
        <dbReference type="EMBL" id="PGG99272.1"/>
    </source>
</evidence>
<evidence type="ECO:0000256" key="1">
    <source>
        <dbReference type="PROSITE-ProRule" id="PRU00175"/>
    </source>
</evidence>
<comment type="caution">
    <text evidence="4">The sequence shown here is derived from an EMBL/GenBank/DDBJ whole genome shotgun (WGS) entry which is preliminary data.</text>
</comment>
<dbReference type="Gene3D" id="3.30.40.10">
    <property type="entry name" value="Zinc/RING finger domain, C3HC4 (zinc finger)"/>
    <property type="match status" value="1"/>
</dbReference>
<feature type="region of interest" description="Disordered" evidence="2">
    <location>
        <begin position="1"/>
        <end position="20"/>
    </location>
</feature>
<dbReference type="EMBL" id="PDNB01000207">
    <property type="protein sequence ID" value="PGG99272.1"/>
    <property type="molecule type" value="Genomic_DNA"/>
</dbReference>
<dbReference type="SMART" id="SM00184">
    <property type="entry name" value="RING"/>
    <property type="match status" value="1"/>
</dbReference>
<dbReference type="PROSITE" id="PS50089">
    <property type="entry name" value="ZF_RING_2"/>
    <property type="match status" value="1"/>
</dbReference>
<evidence type="ECO:0000256" key="2">
    <source>
        <dbReference type="SAM" id="MobiDB-lite"/>
    </source>
</evidence>
<dbReference type="OrthoDB" id="299997at2759"/>
<dbReference type="InterPro" id="IPR013083">
    <property type="entry name" value="Znf_RING/FYVE/PHD"/>
</dbReference>
<accession>A0A2B7WRN1</accession>
<feature type="compositionally biased region" description="Polar residues" evidence="2">
    <location>
        <begin position="1"/>
        <end position="11"/>
    </location>
</feature>
<dbReference type="InterPro" id="IPR001841">
    <property type="entry name" value="Znf_RING"/>
</dbReference>
<feature type="region of interest" description="Disordered" evidence="2">
    <location>
        <begin position="56"/>
        <end position="147"/>
    </location>
</feature>
<dbReference type="STRING" id="1447875.A0A2B7WRN1"/>
<feature type="non-terminal residue" evidence="4">
    <location>
        <position position="224"/>
    </location>
</feature>
<protein>
    <recommendedName>
        <fullName evidence="3">RING-type domain-containing protein</fullName>
    </recommendedName>
</protein>
<keyword evidence="1" id="KW-0863">Zinc-finger</keyword>
<evidence type="ECO:0000313" key="5">
    <source>
        <dbReference type="Proteomes" id="UP000223968"/>
    </source>
</evidence>
<feature type="compositionally biased region" description="Polar residues" evidence="2">
    <location>
        <begin position="95"/>
        <end position="116"/>
    </location>
</feature>
<reference evidence="4 5" key="1">
    <citation type="submission" date="2017-10" db="EMBL/GenBank/DDBJ databases">
        <title>Comparative genomics in systemic dimorphic fungi from Ajellomycetaceae.</title>
        <authorList>
            <person name="Munoz J.F."/>
            <person name="Mcewen J.G."/>
            <person name="Clay O.K."/>
            <person name="Cuomo C.A."/>
        </authorList>
    </citation>
    <scope>NUCLEOTIDE SEQUENCE [LARGE SCALE GENOMIC DNA]</scope>
    <source>
        <strain evidence="4 5">UAMH5409</strain>
    </source>
</reference>
<proteinExistence type="predicted"/>
<keyword evidence="5" id="KW-1185">Reference proteome</keyword>
<sequence>MWKYRSSSSRSDYAPKDKDETVSLNLSSLSLFGRSRRASRQVPANAISQEAKNTLLDLPSQVSGPYRRPESSQSTIIPSRFTPQFAPHIEEERSPSVQSSFRSTPSNPNLRSSSRLAYSDTRSHSNRSQASFNSRSGGSAAGVMDVDRTRVRRERTFVGSECAVCEEPLEHTLRGERVLQFSCGHVSHEACFYEYIKEFDSQYCPTCSAPLGLDSSRGGNVLDL</sequence>